<accession>A0A165GVT8</accession>
<dbReference type="AlphaFoldDB" id="A0A165GVT8"/>
<dbReference type="PIRSF" id="PIRSF036436">
    <property type="entry name" value="UCP036436"/>
    <property type="match status" value="1"/>
</dbReference>
<feature type="transmembrane region" description="Helical" evidence="6">
    <location>
        <begin position="6"/>
        <end position="27"/>
    </location>
</feature>
<proteinExistence type="predicted"/>
<evidence type="ECO:0000256" key="4">
    <source>
        <dbReference type="ARBA" id="ARBA00023136"/>
    </source>
</evidence>
<dbReference type="PANTHER" id="PTHR13146:SF0">
    <property type="entry name" value="SOLUTE CARRIER FAMILY 35 MEMBER F6"/>
    <property type="match status" value="1"/>
</dbReference>
<comment type="subcellular location">
    <subcellularLocation>
        <location evidence="1">Membrane</location>
        <topology evidence="1">Multi-pass membrane protein</topology>
    </subcellularLocation>
</comment>
<dbReference type="InterPro" id="IPR012404">
    <property type="entry name" value="UCP036436"/>
</dbReference>
<feature type="transmembrane region" description="Helical" evidence="6">
    <location>
        <begin position="287"/>
        <end position="305"/>
    </location>
</feature>
<dbReference type="STRING" id="1314781.A0A165GVT8"/>
<reference evidence="7 8" key="1">
    <citation type="journal article" date="2016" name="Mol. Biol. Evol.">
        <title>Comparative Genomics of Early-Diverging Mushroom-Forming Fungi Provides Insights into the Origins of Lignocellulose Decay Capabilities.</title>
        <authorList>
            <person name="Nagy L.G."/>
            <person name="Riley R."/>
            <person name="Tritt A."/>
            <person name="Adam C."/>
            <person name="Daum C."/>
            <person name="Floudas D."/>
            <person name="Sun H."/>
            <person name="Yadav J.S."/>
            <person name="Pangilinan J."/>
            <person name="Larsson K.H."/>
            <person name="Matsuura K."/>
            <person name="Barry K."/>
            <person name="Labutti K."/>
            <person name="Kuo R."/>
            <person name="Ohm R.A."/>
            <person name="Bhattacharya S.S."/>
            <person name="Shirouzu T."/>
            <person name="Yoshinaga Y."/>
            <person name="Martin F.M."/>
            <person name="Grigoriev I.V."/>
            <person name="Hibbett D.S."/>
        </authorList>
    </citation>
    <scope>NUCLEOTIDE SEQUENCE [LARGE SCALE GENOMIC DNA]</scope>
    <source>
        <strain evidence="7 8">HHB12029</strain>
    </source>
</reference>
<dbReference type="InterPro" id="IPR007271">
    <property type="entry name" value="Nuc_sug_transpt"/>
</dbReference>
<feature type="transmembrane region" description="Helical" evidence="6">
    <location>
        <begin position="150"/>
        <end position="168"/>
    </location>
</feature>
<evidence type="ECO:0000256" key="1">
    <source>
        <dbReference type="ARBA" id="ARBA00004141"/>
    </source>
</evidence>
<feature type="region of interest" description="Disordered" evidence="5">
    <location>
        <begin position="407"/>
        <end position="430"/>
    </location>
</feature>
<keyword evidence="3 6" id="KW-1133">Transmembrane helix</keyword>
<evidence type="ECO:0000313" key="7">
    <source>
        <dbReference type="EMBL" id="KZV91081.1"/>
    </source>
</evidence>
<gene>
    <name evidence="7" type="ORF">EXIGLDRAFT_710613</name>
</gene>
<dbReference type="GO" id="GO:0000139">
    <property type="term" value="C:Golgi membrane"/>
    <property type="evidence" value="ECO:0007669"/>
    <property type="project" value="InterPro"/>
</dbReference>
<feature type="transmembrane region" description="Helical" evidence="6">
    <location>
        <begin position="97"/>
        <end position="120"/>
    </location>
</feature>
<sequence length="430" mass="47260">MPAQFFVPSLIAGMIAAGTANSLLMKFQDLQCVENCEDPKNRVLFEQPVWQCLNMFLGEMACFVPVLLSAWTRSTSTPAQEQPKPHGQLALTGWRVLWLWLPAACDLMGTTLMNVGLLYTPVSIYQMTRGSLVLFVGCLSVVFLHRRLWLYQWLSLLVVVAGVAVVGLSGSLAKKALPVDGPGLLAAHAAEEPEPSSRIVLTGTWLGHQSTGVLFIAFAQLFTATQFVVEEKIMERYSVAPLVAVGWEGFYGVLTIVLAAPILYTFREVSPFFDLPRGWNQLIGNPTVLWAGLAIACSIACFNFFGLSVTRYVSATARSLTDTCRTISIWLISLALGWEHFVVPASFLQVTGFGLLVYFTFNNLLSPPKFLRPPPLEPYVYEPLPTEGTAADADERTRLLAQEHLDETARLPADLGTSGYDVVPPPERSN</sequence>
<keyword evidence="4 6" id="KW-0472">Membrane</keyword>
<feature type="transmembrane region" description="Helical" evidence="6">
    <location>
        <begin position="127"/>
        <end position="144"/>
    </location>
</feature>
<evidence type="ECO:0000313" key="8">
    <source>
        <dbReference type="Proteomes" id="UP000077266"/>
    </source>
</evidence>
<dbReference type="Pfam" id="PF04142">
    <property type="entry name" value="Nuc_sug_transp"/>
    <property type="match status" value="1"/>
</dbReference>
<protein>
    <recommendedName>
        <fullName evidence="9">Integral membrane protein</fullName>
    </recommendedName>
</protein>
<dbReference type="Proteomes" id="UP000077266">
    <property type="component" value="Unassembled WGS sequence"/>
</dbReference>
<keyword evidence="8" id="KW-1185">Reference proteome</keyword>
<dbReference type="SUPFAM" id="SSF103481">
    <property type="entry name" value="Multidrug resistance efflux transporter EmrE"/>
    <property type="match status" value="1"/>
</dbReference>
<evidence type="ECO:0008006" key="9">
    <source>
        <dbReference type="Google" id="ProtNLM"/>
    </source>
</evidence>
<name>A0A165GVT8_EXIGL</name>
<evidence type="ECO:0000256" key="6">
    <source>
        <dbReference type="SAM" id="Phobius"/>
    </source>
</evidence>
<keyword evidence="2 6" id="KW-0812">Transmembrane</keyword>
<dbReference type="OrthoDB" id="408493at2759"/>
<dbReference type="EMBL" id="KV426035">
    <property type="protein sequence ID" value="KZV91081.1"/>
    <property type="molecule type" value="Genomic_DNA"/>
</dbReference>
<dbReference type="PANTHER" id="PTHR13146">
    <property type="match status" value="1"/>
</dbReference>
<dbReference type="GO" id="GO:0015165">
    <property type="term" value="F:pyrimidine nucleotide-sugar transmembrane transporter activity"/>
    <property type="evidence" value="ECO:0007669"/>
    <property type="project" value="InterPro"/>
</dbReference>
<dbReference type="InParanoid" id="A0A165GVT8"/>
<feature type="transmembrane region" description="Helical" evidence="6">
    <location>
        <begin position="211"/>
        <end position="229"/>
    </location>
</feature>
<dbReference type="FunCoup" id="A0A165GVT8">
    <property type="interactions" value="136"/>
</dbReference>
<evidence type="ECO:0000256" key="2">
    <source>
        <dbReference type="ARBA" id="ARBA00022692"/>
    </source>
</evidence>
<feature type="transmembrane region" description="Helical" evidence="6">
    <location>
        <begin position="249"/>
        <end position="266"/>
    </location>
</feature>
<evidence type="ECO:0000256" key="3">
    <source>
        <dbReference type="ARBA" id="ARBA00022989"/>
    </source>
</evidence>
<evidence type="ECO:0000256" key="5">
    <source>
        <dbReference type="SAM" id="MobiDB-lite"/>
    </source>
</evidence>
<organism evidence="7 8">
    <name type="scientific">Exidia glandulosa HHB12029</name>
    <dbReference type="NCBI Taxonomy" id="1314781"/>
    <lineage>
        <taxon>Eukaryota</taxon>
        <taxon>Fungi</taxon>
        <taxon>Dikarya</taxon>
        <taxon>Basidiomycota</taxon>
        <taxon>Agaricomycotina</taxon>
        <taxon>Agaricomycetes</taxon>
        <taxon>Auriculariales</taxon>
        <taxon>Exidiaceae</taxon>
        <taxon>Exidia</taxon>
    </lineage>
</organism>
<dbReference type="InterPro" id="IPR037185">
    <property type="entry name" value="EmrE-like"/>
</dbReference>